<organism evidence="2 3">
    <name type="scientific">Odynerus spinipes</name>
    <dbReference type="NCBI Taxonomy" id="1348599"/>
    <lineage>
        <taxon>Eukaryota</taxon>
        <taxon>Metazoa</taxon>
        <taxon>Ecdysozoa</taxon>
        <taxon>Arthropoda</taxon>
        <taxon>Hexapoda</taxon>
        <taxon>Insecta</taxon>
        <taxon>Pterygota</taxon>
        <taxon>Neoptera</taxon>
        <taxon>Endopterygota</taxon>
        <taxon>Hymenoptera</taxon>
        <taxon>Apocrita</taxon>
        <taxon>Aculeata</taxon>
        <taxon>Vespoidea</taxon>
        <taxon>Vespidae</taxon>
        <taxon>Eumeninae</taxon>
        <taxon>Odynerus</taxon>
    </lineage>
</organism>
<feature type="compositionally biased region" description="Acidic residues" evidence="1">
    <location>
        <begin position="66"/>
        <end position="80"/>
    </location>
</feature>
<accession>A0AAD9RSI0</accession>
<dbReference type="Proteomes" id="UP001258017">
    <property type="component" value="Unassembled WGS sequence"/>
</dbReference>
<evidence type="ECO:0000313" key="3">
    <source>
        <dbReference type="Proteomes" id="UP001258017"/>
    </source>
</evidence>
<dbReference type="AlphaFoldDB" id="A0AAD9RSI0"/>
<proteinExistence type="predicted"/>
<keyword evidence="3" id="KW-1185">Reference proteome</keyword>
<comment type="caution">
    <text evidence="2">The sequence shown here is derived from an EMBL/GenBank/DDBJ whole genome shotgun (WGS) entry which is preliminary data.</text>
</comment>
<evidence type="ECO:0000256" key="1">
    <source>
        <dbReference type="SAM" id="MobiDB-lite"/>
    </source>
</evidence>
<protein>
    <submittedName>
        <fullName evidence="2">Uncharacterized protein</fullName>
    </submittedName>
</protein>
<dbReference type="EMBL" id="JAIFRP010000022">
    <property type="protein sequence ID" value="KAK2585026.1"/>
    <property type="molecule type" value="Genomic_DNA"/>
</dbReference>
<sequence>MMSKRNHPTNNEDRFEFLLALMTKDYENAVKVGSSVLRQNPNDLSILETLSAVKDKIAVNSLAESAGDDSYEVISDEENMQTDCNTTSDSESDTESEPESEPKSETESETESDDRMTIDASKFHQNTVPVKDLSDRIKKWLFARIGKGDMEDYCFKKKIYRILAVKTNGEPTSRT</sequence>
<feature type="compositionally biased region" description="Acidic residues" evidence="1">
    <location>
        <begin position="90"/>
        <end position="99"/>
    </location>
</feature>
<feature type="region of interest" description="Disordered" evidence="1">
    <location>
        <begin position="66"/>
        <end position="122"/>
    </location>
</feature>
<name>A0AAD9RSI0_9HYME</name>
<reference evidence="2" key="2">
    <citation type="journal article" date="2023" name="Commun. Biol.">
        <title>Intrasexual cuticular hydrocarbon dimorphism in a wasp sheds light on hydrocarbon biosynthesis genes in Hymenoptera.</title>
        <authorList>
            <person name="Moris V.C."/>
            <person name="Podsiadlowski L."/>
            <person name="Martin S."/>
            <person name="Oeyen J.P."/>
            <person name="Donath A."/>
            <person name="Petersen M."/>
            <person name="Wilbrandt J."/>
            <person name="Misof B."/>
            <person name="Liedtke D."/>
            <person name="Thamm M."/>
            <person name="Scheiner R."/>
            <person name="Schmitt T."/>
            <person name="Niehuis O."/>
        </authorList>
    </citation>
    <scope>NUCLEOTIDE SEQUENCE</scope>
    <source>
        <strain evidence="2">GBR_01_08_01A</strain>
    </source>
</reference>
<gene>
    <name evidence="2" type="ORF">KPH14_008550</name>
</gene>
<reference evidence="2" key="1">
    <citation type="submission" date="2021-08" db="EMBL/GenBank/DDBJ databases">
        <authorList>
            <person name="Misof B."/>
            <person name="Oliver O."/>
            <person name="Podsiadlowski L."/>
            <person name="Donath A."/>
            <person name="Peters R."/>
            <person name="Mayer C."/>
            <person name="Rust J."/>
            <person name="Gunkel S."/>
            <person name="Lesny P."/>
            <person name="Martin S."/>
            <person name="Oeyen J.P."/>
            <person name="Petersen M."/>
            <person name="Panagiotis P."/>
            <person name="Wilbrandt J."/>
            <person name="Tanja T."/>
        </authorList>
    </citation>
    <scope>NUCLEOTIDE SEQUENCE</scope>
    <source>
        <strain evidence="2">GBR_01_08_01A</strain>
        <tissue evidence="2">Thorax + abdomen</tissue>
    </source>
</reference>
<evidence type="ECO:0000313" key="2">
    <source>
        <dbReference type="EMBL" id="KAK2585026.1"/>
    </source>
</evidence>